<evidence type="ECO:0000256" key="1">
    <source>
        <dbReference type="SAM" id="MobiDB-lite"/>
    </source>
</evidence>
<evidence type="ECO:0000259" key="2">
    <source>
        <dbReference type="Pfam" id="PF06985"/>
    </source>
</evidence>
<feature type="domain" description="Histidine-specific methyltransferase SAM-dependent" evidence="3">
    <location>
        <begin position="968"/>
        <end position="1204"/>
    </location>
</feature>
<dbReference type="InterPro" id="IPR017805">
    <property type="entry name" value="SAM_MeTrfase_EasF-type_put"/>
</dbReference>
<gene>
    <name evidence="4" type="ORF">EPUS_09172</name>
</gene>
<feature type="domain" description="Heterokaryon incompatibility" evidence="2">
    <location>
        <begin position="196"/>
        <end position="330"/>
    </location>
</feature>
<evidence type="ECO:0000313" key="4">
    <source>
        <dbReference type="EMBL" id="ERF72664.1"/>
    </source>
</evidence>
<evidence type="ECO:0008006" key="6">
    <source>
        <dbReference type="Google" id="ProtNLM"/>
    </source>
</evidence>
<dbReference type="PANTHER" id="PTHR33112:SF1">
    <property type="entry name" value="HETEROKARYON INCOMPATIBILITY DOMAIN-CONTAINING PROTEIN"/>
    <property type="match status" value="1"/>
</dbReference>
<organism evidence="4 5">
    <name type="scientific">Endocarpon pusillum (strain Z07020 / HMAS-L-300199)</name>
    <name type="common">Lichen-forming fungus</name>
    <dbReference type="NCBI Taxonomy" id="1263415"/>
    <lineage>
        <taxon>Eukaryota</taxon>
        <taxon>Fungi</taxon>
        <taxon>Dikarya</taxon>
        <taxon>Ascomycota</taxon>
        <taxon>Pezizomycotina</taxon>
        <taxon>Eurotiomycetes</taxon>
        <taxon>Chaetothyriomycetidae</taxon>
        <taxon>Verrucariales</taxon>
        <taxon>Verrucariaceae</taxon>
        <taxon>Endocarpon</taxon>
    </lineage>
</organism>
<dbReference type="OrthoDB" id="5135333at2759"/>
<feature type="compositionally biased region" description="Basic and acidic residues" evidence="1">
    <location>
        <begin position="687"/>
        <end position="696"/>
    </location>
</feature>
<dbReference type="HOGENOM" id="CLU_268846_0_0_1"/>
<feature type="region of interest" description="Disordered" evidence="1">
    <location>
        <begin position="648"/>
        <end position="696"/>
    </location>
</feature>
<accession>U1HTT9</accession>
<protein>
    <recommendedName>
        <fullName evidence="6">Heterokaryon incompatibility domain-containing protein</fullName>
    </recommendedName>
</protein>
<proteinExistence type="predicted"/>
<dbReference type="InterPro" id="IPR029063">
    <property type="entry name" value="SAM-dependent_MTases_sf"/>
</dbReference>
<dbReference type="Proteomes" id="UP000019373">
    <property type="component" value="Unassembled WGS sequence"/>
</dbReference>
<dbReference type="GeneID" id="19244004"/>
<reference evidence="5" key="1">
    <citation type="journal article" date="2014" name="BMC Genomics">
        <title>Genome characteristics reveal the impact of lichenization on lichen-forming fungus Endocarpon pusillum Hedwig (Verrucariales, Ascomycota).</title>
        <authorList>
            <person name="Wang Y.-Y."/>
            <person name="Liu B."/>
            <person name="Zhang X.-Y."/>
            <person name="Zhou Q.-M."/>
            <person name="Zhang T."/>
            <person name="Li H."/>
            <person name="Yu Y.-F."/>
            <person name="Zhang X.-L."/>
            <person name="Hao X.-Y."/>
            <person name="Wang M."/>
            <person name="Wang L."/>
            <person name="Wei J.-C."/>
        </authorList>
    </citation>
    <scope>NUCLEOTIDE SEQUENCE [LARGE SCALE GENOMIC DNA]</scope>
    <source>
        <strain evidence="5">Z07020 / HMAS-L-300199</strain>
    </source>
</reference>
<keyword evidence="5" id="KW-1185">Reference proteome</keyword>
<dbReference type="InterPro" id="IPR019257">
    <property type="entry name" value="MeTrfase_dom"/>
</dbReference>
<dbReference type="Gene3D" id="3.40.50.150">
    <property type="entry name" value="Vaccinia Virus protein VP39"/>
    <property type="match status" value="1"/>
</dbReference>
<sequence length="1219" mass="136872">MESNAIEALCRRCRSFGLDKYVEQGPPERSGRIVATVTPDSANDGCALCVLITDLLEEDPTGSGRLEHDNSTQVNIDRNAQSASAVVRLHVYFESDLGPNMVYLNIFSTGPRKSQRLFLLQKSLAKSAGTTSESGQDVDADSPDLVYVQQWLDKCRDSHALVASRFTPLQTRPGAPLRVIDCRARTVRLAELYEPYICLSYVWGKYSPSSTFDGAALPNDLPQTIEDAIFVAVKLGMPQLWVDQYCINQEDLEEKMKTIQDMNLIYGGAELTIVAASGEDASGGLPGIRGTPRQIRRLIKSGDKTFWMSKDISMSFRSSRWNTRGWTYQEGLLSRRRLVFIDARLYCQCDEGYYVEALNSGVEDISEFLGPSIRLFPPGAILTIPDFLYDRLRNYFPRNLSYGLDSLNAFQGVLNAFKSNDQGRECPVKHFHGIPFKYSQCSPHISMKSFLSGLAWRIDHAVTQQCAQSKEESSADFPSWTWASYKASHPNAMERLVLDYFPHSLYYQKDIDVCISDQNAERVGIQEFVLRSGPEGDTTNYFPRIYITSWTINSCISGGSGERLTFLGLKGKEELVHLDEISVPWDGKEAVAVYLGGISLRRKHIAEGGIPLEHLRFVFMLVREAGPETYSRIGLSLRNVGVSGPWSIPAAKQKTEPGDPHNNSGSDDKLPTPSQAYRTPAPPEPVQNDHPKPLQDEATKPLHKMRFKNSQRISTKKPQKHSCSQTQDADPLLQLLPDTLQLLPSLLKTRPACLLKSSPDDVSKTPKKWTGIGSLETKMTPWSIYANLDLGTNSLPEDRSEISVSVVFLVAFNGVTLLEFPVNAEKHSTPTFQFTLKFSVKLVKKDEDDDHLPRCIKTFEYSKYEAFYSSADLVPPEAQVGKSIRDQLIVMDWYSECAELSGSQSPASFREAHKRSGKYPDSVFVALDIMESIFRQGGHVRLIYDVDHDFSDIIEDIAMPDIKNKNPAKIKHLLRALDDLGRSIDYFALDLCFTELQSSLNTLCAEGFNHVHCHGLLGTYDDGRAWMQLPENFQRSKCLVSPGSLIGNFTPHEAVEFLSVYVETLRYRGPPSERHQVQPESLFIIGLDSCKTAETVHRAYNDLGGFNARFNMNSLEHANQVLGYKAFRTEEWTVRGEWDDRTRCFNQSLILVIDVMFEGICLKAGEKVHVSHSYKYDAIQKVQLWRQAGLKELAGWRCKDSYYGKTPSILSACSVVPGK</sequence>
<name>U1HTT9_ENDPU</name>
<dbReference type="AlphaFoldDB" id="U1HTT9"/>
<evidence type="ECO:0000313" key="5">
    <source>
        <dbReference type="Proteomes" id="UP000019373"/>
    </source>
</evidence>
<dbReference type="RefSeq" id="XP_007801689.1">
    <property type="nucleotide sequence ID" value="XM_007803498.1"/>
</dbReference>
<evidence type="ECO:0000259" key="3">
    <source>
        <dbReference type="Pfam" id="PF10017"/>
    </source>
</evidence>
<dbReference type="PANTHER" id="PTHR33112">
    <property type="entry name" value="DOMAIN PROTEIN, PUTATIVE-RELATED"/>
    <property type="match status" value="1"/>
</dbReference>
<dbReference type="Pfam" id="PF10017">
    <property type="entry name" value="Methyltransf_33"/>
    <property type="match status" value="1"/>
</dbReference>
<dbReference type="EMBL" id="KE721067">
    <property type="protein sequence ID" value="ERF72664.1"/>
    <property type="molecule type" value="Genomic_DNA"/>
</dbReference>
<dbReference type="InterPro" id="IPR010730">
    <property type="entry name" value="HET"/>
</dbReference>
<dbReference type="NCBIfam" id="TIGR03439">
    <property type="entry name" value="methyl_EasF"/>
    <property type="match status" value="1"/>
</dbReference>
<dbReference type="Pfam" id="PF06985">
    <property type="entry name" value="HET"/>
    <property type="match status" value="1"/>
</dbReference>
<dbReference type="eggNOG" id="ENOG502QS9T">
    <property type="taxonomic scope" value="Eukaryota"/>
</dbReference>